<name>A0A9X9LU18_GULGU</name>
<dbReference type="EMBL" id="CYRY02017770">
    <property type="protein sequence ID" value="VCW92827.1"/>
    <property type="molecule type" value="Genomic_DNA"/>
</dbReference>
<accession>A0A9X9LU18</accession>
<evidence type="ECO:0000313" key="1">
    <source>
        <dbReference type="EMBL" id="VCW92827.1"/>
    </source>
</evidence>
<proteinExistence type="predicted"/>
<evidence type="ECO:0000313" key="2">
    <source>
        <dbReference type="Proteomes" id="UP000269945"/>
    </source>
</evidence>
<protein>
    <submittedName>
        <fullName evidence="1">Uncharacterized protein</fullName>
    </submittedName>
</protein>
<comment type="caution">
    <text evidence="1">The sequence shown here is derived from an EMBL/GenBank/DDBJ whole genome shotgun (WGS) entry which is preliminary data.</text>
</comment>
<gene>
    <name evidence="1" type="ORF">BN2614_LOCUS4</name>
</gene>
<sequence>MDGQGWFHYPLFPGRVGPSCLPVPCPSLPEPSA</sequence>
<dbReference type="AlphaFoldDB" id="A0A9X9LU18"/>
<organism evidence="1 2">
    <name type="scientific">Gulo gulo</name>
    <name type="common">Wolverine</name>
    <name type="synonym">Gluton</name>
    <dbReference type="NCBI Taxonomy" id="48420"/>
    <lineage>
        <taxon>Eukaryota</taxon>
        <taxon>Metazoa</taxon>
        <taxon>Chordata</taxon>
        <taxon>Craniata</taxon>
        <taxon>Vertebrata</taxon>
        <taxon>Euteleostomi</taxon>
        <taxon>Mammalia</taxon>
        <taxon>Eutheria</taxon>
        <taxon>Laurasiatheria</taxon>
        <taxon>Carnivora</taxon>
        <taxon>Caniformia</taxon>
        <taxon>Musteloidea</taxon>
        <taxon>Mustelidae</taxon>
        <taxon>Guloninae</taxon>
        <taxon>Gulo</taxon>
    </lineage>
</organism>
<reference evidence="1 2" key="1">
    <citation type="submission" date="2018-10" db="EMBL/GenBank/DDBJ databases">
        <authorList>
            <person name="Ekblom R."/>
            <person name="Jareborg N."/>
        </authorList>
    </citation>
    <scope>NUCLEOTIDE SEQUENCE [LARGE SCALE GENOMIC DNA]</scope>
    <source>
        <tissue evidence="1">Muscle</tissue>
    </source>
</reference>
<keyword evidence="2" id="KW-1185">Reference proteome</keyword>
<dbReference type="Proteomes" id="UP000269945">
    <property type="component" value="Unassembled WGS sequence"/>
</dbReference>